<dbReference type="Pfam" id="PF00109">
    <property type="entry name" value="ketoacyl-synt"/>
    <property type="match status" value="1"/>
</dbReference>
<dbReference type="InterPro" id="IPR000794">
    <property type="entry name" value="Beta-ketoacyl_synthase"/>
</dbReference>
<organism evidence="4">
    <name type="scientific">hydrothermal vent metagenome</name>
    <dbReference type="NCBI Taxonomy" id="652676"/>
    <lineage>
        <taxon>unclassified sequences</taxon>
        <taxon>metagenomes</taxon>
        <taxon>ecological metagenomes</taxon>
    </lineage>
</organism>
<dbReference type="AlphaFoldDB" id="A0A3B1D8Q3"/>
<dbReference type="InterPro" id="IPR014031">
    <property type="entry name" value="Ketoacyl_synth_C"/>
</dbReference>
<dbReference type="PROSITE" id="PS52004">
    <property type="entry name" value="KS3_2"/>
    <property type="match status" value="1"/>
</dbReference>
<dbReference type="GO" id="GO:0006633">
    <property type="term" value="P:fatty acid biosynthetic process"/>
    <property type="evidence" value="ECO:0007669"/>
    <property type="project" value="TreeGrafter"/>
</dbReference>
<dbReference type="EC" id="2.3.1.179" evidence="4"/>
<evidence type="ECO:0000256" key="1">
    <source>
        <dbReference type="ARBA" id="ARBA00008467"/>
    </source>
</evidence>
<reference evidence="4" key="1">
    <citation type="submission" date="2018-06" db="EMBL/GenBank/DDBJ databases">
        <authorList>
            <person name="Zhirakovskaya E."/>
        </authorList>
    </citation>
    <scope>NUCLEOTIDE SEQUENCE</scope>
</reference>
<evidence type="ECO:0000256" key="2">
    <source>
        <dbReference type="ARBA" id="ARBA00022679"/>
    </source>
</evidence>
<feature type="domain" description="Ketosynthase family 3 (KS3)" evidence="3">
    <location>
        <begin position="10"/>
        <end position="415"/>
    </location>
</feature>
<accession>A0A3B1D8Q3</accession>
<dbReference type="InterPro" id="IPR014030">
    <property type="entry name" value="Ketoacyl_synth_N"/>
</dbReference>
<dbReference type="SMART" id="SM00825">
    <property type="entry name" value="PKS_KS"/>
    <property type="match status" value="1"/>
</dbReference>
<dbReference type="GO" id="GO:0005829">
    <property type="term" value="C:cytosol"/>
    <property type="evidence" value="ECO:0007669"/>
    <property type="project" value="TreeGrafter"/>
</dbReference>
<name>A0A3B1D8Q3_9ZZZZ</name>
<comment type="similarity">
    <text evidence="1">Belongs to the thiolase-like superfamily. Beta-ketoacyl-ACP synthases family.</text>
</comment>
<dbReference type="GO" id="GO:0004315">
    <property type="term" value="F:3-oxoacyl-[acyl-carrier-protein] synthase activity"/>
    <property type="evidence" value="ECO:0007669"/>
    <property type="project" value="UniProtKB-EC"/>
</dbReference>
<gene>
    <name evidence="4" type="ORF">MNBD_NITROSPIRAE02-870</name>
</gene>
<dbReference type="CDD" id="cd00834">
    <property type="entry name" value="KAS_I_II"/>
    <property type="match status" value="1"/>
</dbReference>
<evidence type="ECO:0000259" key="3">
    <source>
        <dbReference type="PROSITE" id="PS52004"/>
    </source>
</evidence>
<dbReference type="SUPFAM" id="SSF53901">
    <property type="entry name" value="Thiolase-like"/>
    <property type="match status" value="2"/>
</dbReference>
<dbReference type="InterPro" id="IPR020841">
    <property type="entry name" value="PKS_Beta-ketoAc_synthase_dom"/>
</dbReference>
<keyword evidence="2 4" id="KW-0808">Transferase</keyword>
<sequence length="416" mass="44356">MKSLTTDDTKRDIVITGIGIVSPIGIGKDSYWDGLKQGKSGFKTISLFDTSGGNVHVAGEVVNFDPEVYIGKKDLRILDRSTKLLTSAARLAIDDAGLEINEESTRSIGVSVGTTFGSIHSIAQFDLAGLTEGPRYVNPSLFPNTVINSPASQVSIRFRIKGFNTTISTGFCASLDALTYAADFIRLKRAETVLAGGVEELCEETYMGFYKLGFLSGSDGTDPVCCPFDAGRSGTIISEGAAVLILESKEHALKRGAVILAKVSGYGNSFSPENDKRFSSDNGLATAIKFAIREASMDIADIDYISASANSTRELDEMDTAAIKKVFGERAYSIPVSAIKSMTGETFSASGALSLSAAVGAIHKGFLPPTINYSEKDPRCDLDYVPNEAREKIINTALVISSDPYGNNTAVVLERP</sequence>
<dbReference type="Pfam" id="PF02801">
    <property type="entry name" value="Ketoacyl-synt_C"/>
    <property type="match status" value="1"/>
</dbReference>
<dbReference type="PANTHER" id="PTHR11712:SF336">
    <property type="entry name" value="3-OXOACYL-[ACYL-CARRIER-PROTEIN] SYNTHASE, MITOCHONDRIAL"/>
    <property type="match status" value="1"/>
</dbReference>
<evidence type="ECO:0000313" key="4">
    <source>
        <dbReference type="EMBL" id="VAX33213.1"/>
    </source>
</evidence>
<proteinExistence type="inferred from homology"/>
<dbReference type="Gene3D" id="3.40.47.10">
    <property type="match status" value="2"/>
</dbReference>
<dbReference type="PANTHER" id="PTHR11712">
    <property type="entry name" value="POLYKETIDE SYNTHASE-RELATED"/>
    <property type="match status" value="1"/>
</dbReference>
<dbReference type="EMBL" id="UOGH01000287">
    <property type="protein sequence ID" value="VAX33213.1"/>
    <property type="molecule type" value="Genomic_DNA"/>
</dbReference>
<keyword evidence="4" id="KW-0012">Acyltransferase</keyword>
<protein>
    <submittedName>
        <fullName evidence="4">3-oxoacyl-[acyl-carrier-protein] synthase, KASII</fullName>
        <ecNumber evidence="4">2.3.1.179</ecNumber>
    </submittedName>
</protein>
<dbReference type="InterPro" id="IPR016039">
    <property type="entry name" value="Thiolase-like"/>
</dbReference>